<keyword evidence="11 14" id="KW-1133">Transmembrane helix</keyword>
<dbReference type="SUPFAM" id="SSF48452">
    <property type="entry name" value="TPR-like"/>
    <property type="match status" value="2"/>
</dbReference>
<keyword evidence="6" id="KW-0808">Transferase</keyword>
<feature type="transmembrane region" description="Helical" evidence="14">
    <location>
        <begin position="436"/>
        <end position="454"/>
    </location>
</feature>
<proteinExistence type="inferred from homology"/>
<dbReference type="Pfam" id="PF00515">
    <property type="entry name" value="TPR_1"/>
    <property type="match status" value="1"/>
</dbReference>
<dbReference type="GO" id="GO:0005783">
    <property type="term" value="C:endoplasmic reticulum"/>
    <property type="evidence" value="ECO:0007669"/>
    <property type="project" value="UniProtKB-SubCell"/>
</dbReference>
<feature type="transmembrane region" description="Helical" evidence="14">
    <location>
        <begin position="137"/>
        <end position="156"/>
    </location>
</feature>
<feature type="domain" description="DUF1736" evidence="15">
    <location>
        <begin position="286"/>
        <end position="358"/>
    </location>
</feature>
<feature type="transmembrane region" description="Helical" evidence="14">
    <location>
        <begin position="206"/>
        <end position="222"/>
    </location>
</feature>
<feature type="repeat" description="TPR" evidence="13">
    <location>
        <begin position="677"/>
        <end position="710"/>
    </location>
</feature>
<comment type="pathway">
    <text evidence="3">Protein modification; protein glycosylation.</text>
</comment>
<comment type="subcellular location">
    <subcellularLocation>
        <location evidence="2">Endoplasmic reticulum</location>
    </subcellularLocation>
    <subcellularLocation>
        <location evidence="1">Membrane</location>
        <topology evidence="1">Multi-pass membrane protein</topology>
    </subcellularLocation>
</comment>
<evidence type="ECO:0000313" key="17">
    <source>
        <dbReference type="Proteomes" id="UP001347796"/>
    </source>
</evidence>
<evidence type="ECO:0000256" key="2">
    <source>
        <dbReference type="ARBA" id="ARBA00004240"/>
    </source>
</evidence>
<dbReference type="Pfam" id="PF14559">
    <property type="entry name" value="TPR_19"/>
    <property type="match status" value="2"/>
</dbReference>
<feature type="repeat" description="TPR" evidence="13">
    <location>
        <begin position="576"/>
        <end position="609"/>
    </location>
</feature>
<evidence type="ECO:0000256" key="6">
    <source>
        <dbReference type="ARBA" id="ARBA00022679"/>
    </source>
</evidence>
<dbReference type="PROSITE" id="PS50005">
    <property type="entry name" value="TPR"/>
    <property type="match status" value="7"/>
</dbReference>
<evidence type="ECO:0000313" key="16">
    <source>
        <dbReference type="EMBL" id="KAK6165146.1"/>
    </source>
</evidence>
<evidence type="ECO:0000256" key="1">
    <source>
        <dbReference type="ARBA" id="ARBA00004141"/>
    </source>
</evidence>
<keyword evidence="10" id="KW-0256">Endoplasmic reticulum</keyword>
<keyword evidence="9 13" id="KW-0802">TPR repeat</keyword>
<feature type="transmembrane region" description="Helical" evidence="14">
    <location>
        <begin position="168"/>
        <end position="186"/>
    </location>
</feature>
<dbReference type="GO" id="GO:0004169">
    <property type="term" value="F:dolichyl-phosphate-mannose-protein mannosyltransferase activity"/>
    <property type="evidence" value="ECO:0007669"/>
    <property type="project" value="UniProtKB-EC"/>
</dbReference>
<comment type="similarity">
    <text evidence="4">Belongs to the TMTC family.</text>
</comment>
<organism evidence="16 17">
    <name type="scientific">Patella caerulea</name>
    <name type="common">Rayed Mediterranean limpet</name>
    <dbReference type="NCBI Taxonomy" id="87958"/>
    <lineage>
        <taxon>Eukaryota</taxon>
        <taxon>Metazoa</taxon>
        <taxon>Spiralia</taxon>
        <taxon>Lophotrochozoa</taxon>
        <taxon>Mollusca</taxon>
        <taxon>Gastropoda</taxon>
        <taxon>Patellogastropoda</taxon>
        <taxon>Patelloidea</taxon>
        <taxon>Patellidae</taxon>
        <taxon>Patella</taxon>
    </lineage>
</organism>
<evidence type="ECO:0000256" key="12">
    <source>
        <dbReference type="ARBA" id="ARBA00023136"/>
    </source>
</evidence>
<evidence type="ECO:0000256" key="13">
    <source>
        <dbReference type="PROSITE-ProRule" id="PRU00339"/>
    </source>
</evidence>
<sequence>MEVNNNIVKGVREIKSRPKTPFQWLNRGTLYIVPVLLAAICYHNSLNGEFVHDDIFAIKNNPDVNGKAPASGVWWNDFWGKRIYLNNSHKSYRPLTTLSFRINYELSEGRAFWFHVVNVMLHGITTGLFTYLLHEVFHISITSCFFTTLLFAVHPIHTEAVSGIVGRADILAAIFVLVALILYMRVTETDDDYTDDDCDFPVTKQPLYLAGSIMSAVVAMLCKEHGIMVLVIMATVDCLIICSKGVNRIISSPRSIQQAGPLISRIFLLSFSFLTLIYLRFLINGGLPQFIEQDNPASFSSSLLTRILTYNYLVAFNSWLLLAPMKLCYDWQIGSIPLVESLDDIRNLSTITFYVFLVFILVKCYFVFRSQKSDQNIPLIAALLIILPFIPASNAFIRVGFVVAERILYISSLGFCLLVGHGLSCVIRKFPGKKSVFASMFATYLIVLSLRTVHRNQVWLSRQSLFLSGVDTLPHNAKVHYNYGNYLKDIGNTSEAVYHYQEAVRLYPPQPSVHNNLGTLLTNQSEAMYHFREALRYKPQHKGALVNLGNIYLQRKDHDTAERLVKQALHIDPDYLEGLLSFSKIMMELKRYEEAKFYIEKAVKTDPNSADVHNFNGAYLHYTGRYEESVSSFQRAYSLDSRKSVSLIKAASGLQILGRINEAETLLNRALNEKPTVEVMDQLGLLYYKNQRLSESRAIYRNILKQAPNSTEAAVHYARILYGENETDEAESISLNVLNHDPNNLPCLKLMVAISASKKQLNKAIEYSHMILDLADGNKKLMVDINFQLGNIYREVNDHKNSLKCFVKCIEINSNYLLGYLNAGGIHHLQKNYSKAKEYYNKALQIDPNNEMAKENLVKVKRQELNANNASRKT</sequence>
<dbReference type="InterPro" id="IPR019734">
    <property type="entry name" value="TPR_rpt"/>
</dbReference>
<evidence type="ECO:0000256" key="14">
    <source>
        <dbReference type="SAM" id="Phobius"/>
    </source>
</evidence>
<dbReference type="PANTHER" id="PTHR44809">
    <property type="match status" value="1"/>
</dbReference>
<reference evidence="16 17" key="1">
    <citation type="submission" date="2024-01" db="EMBL/GenBank/DDBJ databases">
        <title>The genome of the rayed Mediterranean limpet Patella caerulea (Linnaeus, 1758).</title>
        <authorList>
            <person name="Anh-Thu Weber A."/>
            <person name="Halstead-Nussloch G."/>
        </authorList>
    </citation>
    <scope>NUCLEOTIDE SEQUENCE [LARGE SCALE GENOMIC DNA]</scope>
    <source>
        <strain evidence="16">AATW-2023a</strain>
        <tissue evidence="16">Whole specimen</tissue>
    </source>
</reference>
<evidence type="ECO:0000256" key="8">
    <source>
        <dbReference type="ARBA" id="ARBA00022737"/>
    </source>
</evidence>
<keyword evidence="8" id="KW-0677">Repeat</keyword>
<feature type="repeat" description="TPR" evidence="13">
    <location>
        <begin position="542"/>
        <end position="575"/>
    </location>
</feature>
<dbReference type="EC" id="2.4.1.109" evidence="5"/>
<evidence type="ECO:0000256" key="9">
    <source>
        <dbReference type="ARBA" id="ARBA00022803"/>
    </source>
</evidence>
<feature type="transmembrane region" description="Helical" evidence="14">
    <location>
        <begin position="380"/>
        <end position="401"/>
    </location>
</feature>
<feature type="transmembrane region" description="Helical" evidence="14">
    <location>
        <begin position="407"/>
        <end position="427"/>
    </location>
</feature>
<evidence type="ECO:0000259" key="15">
    <source>
        <dbReference type="Pfam" id="PF08409"/>
    </source>
</evidence>
<feature type="repeat" description="TPR" evidence="13">
    <location>
        <begin position="817"/>
        <end position="850"/>
    </location>
</feature>
<dbReference type="InterPro" id="IPR052943">
    <property type="entry name" value="TMTC_O-mannosyl-trnsfr"/>
</dbReference>
<feature type="transmembrane region" description="Helical" evidence="14">
    <location>
        <begin position="262"/>
        <end position="283"/>
    </location>
</feature>
<gene>
    <name evidence="16" type="ORF">SNE40_023594</name>
</gene>
<evidence type="ECO:0000256" key="7">
    <source>
        <dbReference type="ARBA" id="ARBA00022692"/>
    </source>
</evidence>
<feature type="transmembrane region" description="Helical" evidence="14">
    <location>
        <begin position="351"/>
        <end position="368"/>
    </location>
</feature>
<name>A0AAN8GAB8_PATCE</name>
<dbReference type="Proteomes" id="UP001347796">
    <property type="component" value="Unassembled WGS sequence"/>
</dbReference>
<dbReference type="InterPro" id="IPR011990">
    <property type="entry name" value="TPR-like_helical_dom_sf"/>
</dbReference>
<evidence type="ECO:0000256" key="3">
    <source>
        <dbReference type="ARBA" id="ARBA00004922"/>
    </source>
</evidence>
<dbReference type="SMART" id="SM00028">
    <property type="entry name" value="TPR"/>
    <property type="match status" value="8"/>
</dbReference>
<dbReference type="PROSITE" id="PS50293">
    <property type="entry name" value="TPR_REGION"/>
    <property type="match status" value="1"/>
</dbReference>
<dbReference type="Gene3D" id="1.25.40.10">
    <property type="entry name" value="Tetratricopeptide repeat domain"/>
    <property type="match status" value="3"/>
</dbReference>
<accession>A0AAN8GAB8</accession>
<keyword evidence="7 14" id="KW-0812">Transmembrane</keyword>
<keyword evidence="17" id="KW-1185">Reference proteome</keyword>
<feature type="repeat" description="TPR" evidence="13">
    <location>
        <begin position="477"/>
        <end position="510"/>
    </location>
</feature>
<dbReference type="GO" id="GO:0016020">
    <property type="term" value="C:membrane"/>
    <property type="evidence" value="ECO:0007669"/>
    <property type="project" value="UniProtKB-SubCell"/>
</dbReference>
<keyword evidence="12 14" id="KW-0472">Membrane</keyword>
<feature type="transmembrane region" description="Helical" evidence="14">
    <location>
        <begin position="303"/>
        <end position="322"/>
    </location>
</feature>
<dbReference type="AlphaFoldDB" id="A0AAN8GAB8"/>
<dbReference type="InterPro" id="IPR013618">
    <property type="entry name" value="TMTC_DUF1736"/>
</dbReference>
<feature type="transmembrane region" description="Helical" evidence="14">
    <location>
        <begin position="229"/>
        <end position="250"/>
    </location>
</feature>
<evidence type="ECO:0000256" key="4">
    <source>
        <dbReference type="ARBA" id="ARBA00007882"/>
    </source>
</evidence>
<dbReference type="Pfam" id="PF08409">
    <property type="entry name" value="TMTC_DUF1736"/>
    <property type="match status" value="1"/>
</dbReference>
<dbReference type="EMBL" id="JAZGQO010000025">
    <property type="protein sequence ID" value="KAK6165146.1"/>
    <property type="molecule type" value="Genomic_DNA"/>
</dbReference>
<evidence type="ECO:0000256" key="11">
    <source>
        <dbReference type="ARBA" id="ARBA00022989"/>
    </source>
</evidence>
<feature type="repeat" description="TPR" evidence="13">
    <location>
        <begin position="610"/>
        <end position="643"/>
    </location>
</feature>
<evidence type="ECO:0000256" key="10">
    <source>
        <dbReference type="ARBA" id="ARBA00022824"/>
    </source>
</evidence>
<dbReference type="PANTHER" id="PTHR44809:SF1">
    <property type="entry name" value="PROTEIN O-MANNOSYL-TRANSFERASE TMTC1"/>
    <property type="match status" value="1"/>
</dbReference>
<feature type="transmembrane region" description="Helical" evidence="14">
    <location>
        <begin position="111"/>
        <end position="131"/>
    </location>
</feature>
<evidence type="ECO:0000256" key="5">
    <source>
        <dbReference type="ARBA" id="ARBA00012839"/>
    </source>
</evidence>
<feature type="repeat" description="TPR" evidence="13">
    <location>
        <begin position="783"/>
        <end position="816"/>
    </location>
</feature>
<protein>
    <recommendedName>
        <fullName evidence="5">dolichyl-phosphate-mannose--protein mannosyltransferase</fullName>
        <ecNumber evidence="5">2.4.1.109</ecNumber>
    </recommendedName>
</protein>
<comment type="caution">
    <text evidence="16">The sequence shown here is derived from an EMBL/GenBank/DDBJ whole genome shotgun (WGS) entry which is preliminary data.</text>
</comment>
<dbReference type="Pfam" id="PF13181">
    <property type="entry name" value="TPR_8"/>
    <property type="match status" value="2"/>
</dbReference>